<protein>
    <submittedName>
        <fullName evidence="10">CorA-like Mg2+ transporter protein</fullName>
    </submittedName>
</protein>
<evidence type="ECO:0000256" key="9">
    <source>
        <dbReference type="SAM" id="Phobius"/>
    </source>
</evidence>
<evidence type="ECO:0000256" key="6">
    <source>
        <dbReference type="ARBA" id="ARBA00022989"/>
    </source>
</evidence>
<keyword evidence="3 9" id="KW-0812">Transmembrane</keyword>
<dbReference type="InterPro" id="IPR039204">
    <property type="entry name" value="MRS2-like"/>
</dbReference>
<keyword evidence="5" id="KW-0809">Transit peptide</keyword>
<feature type="transmembrane region" description="Helical" evidence="9">
    <location>
        <begin position="225"/>
        <end position="248"/>
    </location>
</feature>
<keyword evidence="7" id="KW-0406">Ion transport</keyword>
<evidence type="ECO:0000256" key="8">
    <source>
        <dbReference type="ARBA" id="ARBA00023136"/>
    </source>
</evidence>
<keyword evidence="2" id="KW-0813">Transport</keyword>
<comment type="subcellular location">
    <subcellularLocation>
        <location evidence="1">Membrane</location>
        <topology evidence="1">Multi-pass membrane protein</topology>
    </subcellularLocation>
</comment>
<accession>A0A481YMR3</accession>
<gene>
    <name evidence="10" type="ORF">LCDPAC01_00990</name>
</gene>
<evidence type="ECO:0000256" key="5">
    <source>
        <dbReference type="ARBA" id="ARBA00022946"/>
    </source>
</evidence>
<dbReference type="EMBL" id="MK500281">
    <property type="protein sequence ID" value="QBK84618.1"/>
    <property type="molecule type" value="Genomic_DNA"/>
</dbReference>
<keyword evidence="6 9" id="KW-1133">Transmembrane helix</keyword>
<dbReference type="GO" id="GO:0015095">
    <property type="term" value="F:magnesium ion transmembrane transporter activity"/>
    <property type="evidence" value="ECO:0007669"/>
    <property type="project" value="TreeGrafter"/>
</dbReference>
<organism evidence="10">
    <name type="scientific">Pithovirus LCDPAC01</name>
    <dbReference type="NCBI Taxonomy" id="2506600"/>
    <lineage>
        <taxon>Viruses</taxon>
        <taxon>Pithoviruses</taxon>
    </lineage>
</organism>
<dbReference type="PANTHER" id="PTHR13890:SF0">
    <property type="entry name" value="MAGNESIUM TRANSPORTER MRS2 HOMOLOG, MITOCHONDRIAL"/>
    <property type="match status" value="1"/>
</dbReference>
<keyword evidence="4" id="KW-0460">Magnesium</keyword>
<evidence type="ECO:0000256" key="4">
    <source>
        <dbReference type="ARBA" id="ARBA00022842"/>
    </source>
</evidence>
<evidence type="ECO:0000256" key="1">
    <source>
        <dbReference type="ARBA" id="ARBA00004141"/>
    </source>
</evidence>
<keyword evidence="8 9" id="KW-0472">Membrane</keyword>
<sequence>MFERFVELTSTSVRIRNLVPNDHGTNLVVPIGNDKTYRLYTMEITEVKDTVRIYASNDSPIFESMNDLLREDRKGRIILSVFRSIIEVSTKILSEIFADLNRAHIHLGRVDGRKNIGHIADRVIFHSVKITIVENDVQRLNTIIASHFQELIPEMKNLSSTLAAVINTNNSLKSAITIFMDKSRTQLALFSEKLNVFAIALGFGSFVGGIFGMNMNNGLENRTGAFVVAAGITMLMTGLIAMTGLRYLSNRYHK</sequence>
<dbReference type="GO" id="GO:0045016">
    <property type="term" value="P:mitochondrial magnesium ion transmembrane transport"/>
    <property type="evidence" value="ECO:0007669"/>
    <property type="project" value="TreeGrafter"/>
</dbReference>
<reference evidence="10" key="1">
    <citation type="journal article" date="2019" name="MBio">
        <title>Virus Genomes from Deep Sea Sediments Expand the Ocean Megavirome and Support Independent Origins of Viral Gigantism.</title>
        <authorList>
            <person name="Backstrom D."/>
            <person name="Yutin N."/>
            <person name="Jorgensen S.L."/>
            <person name="Dharamshi J."/>
            <person name="Homa F."/>
            <person name="Zaremba-Niedwiedzka K."/>
            <person name="Spang A."/>
            <person name="Wolf Y.I."/>
            <person name="Koonin E.V."/>
            <person name="Ettema T.J."/>
        </authorList>
    </citation>
    <scope>NUCLEOTIDE SEQUENCE</scope>
</reference>
<evidence type="ECO:0000256" key="7">
    <source>
        <dbReference type="ARBA" id="ARBA00023065"/>
    </source>
</evidence>
<proteinExistence type="predicted"/>
<evidence type="ECO:0000313" key="10">
    <source>
        <dbReference type="EMBL" id="QBK84618.1"/>
    </source>
</evidence>
<feature type="transmembrane region" description="Helical" evidence="9">
    <location>
        <begin position="194"/>
        <end position="213"/>
    </location>
</feature>
<evidence type="ECO:0000256" key="2">
    <source>
        <dbReference type="ARBA" id="ARBA00022448"/>
    </source>
</evidence>
<name>A0A481YMR3_9VIRU</name>
<dbReference type="PANTHER" id="PTHR13890">
    <property type="entry name" value="RNA SPLICING PROTEIN MRS2, MITOCHONDRIAL"/>
    <property type="match status" value="1"/>
</dbReference>
<dbReference type="GO" id="GO:0016020">
    <property type="term" value="C:membrane"/>
    <property type="evidence" value="ECO:0007669"/>
    <property type="project" value="UniProtKB-SubCell"/>
</dbReference>
<evidence type="ECO:0000256" key="3">
    <source>
        <dbReference type="ARBA" id="ARBA00022692"/>
    </source>
</evidence>